<protein>
    <recommendedName>
        <fullName evidence="5">Membrane magnesium transporter</fullName>
    </recommendedName>
</protein>
<feature type="transmembrane region" description="Helical" evidence="1">
    <location>
        <begin position="65"/>
        <end position="83"/>
    </location>
</feature>
<sequence length="143" mass="15661">MPAWYRFMFPAGLLLLAHSFFLALRIREQLQEHHHGGSGGVVASAYFPVSSHATGALAHINASTIPIFVELMVGVVVAIVGFVKQLKFKRARVIDNNCHERYDDVMFTGVGFMHFKHRGSVMRSLPGEVAAEGASALAAKKKI</sequence>
<gene>
    <name evidence="3" type="ORF">Tco025E_08502</name>
</gene>
<evidence type="ECO:0000256" key="1">
    <source>
        <dbReference type="SAM" id="Phobius"/>
    </source>
</evidence>
<comment type="caution">
    <text evidence="3">The sequence shown here is derived from an EMBL/GenBank/DDBJ whole genome shotgun (WGS) entry which is preliminary data.</text>
</comment>
<dbReference type="GeneID" id="40322113"/>
<keyword evidence="4" id="KW-1185">Reference proteome</keyword>
<keyword evidence="1" id="KW-0472">Membrane</keyword>
<evidence type="ECO:0000256" key="2">
    <source>
        <dbReference type="SAM" id="SignalP"/>
    </source>
</evidence>
<evidence type="ECO:0008006" key="5">
    <source>
        <dbReference type="Google" id="ProtNLM"/>
    </source>
</evidence>
<dbReference type="Proteomes" id="UP000284403">
    <property type="component" value="Unassembled WGS sequence"/>
</dbReference>
<dbReference type="RefSeq" id="XP_029224546.1">
    <property type="nucleotide sequence ID" value="XM_029375349.1"/>
</dbReference>
<proteinExistence type="predicted"/>
<evidence type="ECO:0000313" key="3">
    <source>
        <dbReference type="EMBL" id="RNF01892.1"/>
    </source>
</evidence>
<accession>A0A3R7N834</accession>
<name>A0A3R7N834_9TRYP</name>
<keyword evidence="2" id="KW-0732">Signal</keyword>
<feature type="signal peptide" evidence="2">
    <location>
        <begin position="1"/>
        <end position="23"/>
    </location>
</feature>
<dbReference type="OrthoDB" id="269728at2759"/>
<dbReference type="AlphaFoldDB" id="A0A3R7N834"/>
<keyword evidence="1" id="KW-0812">Transmembrane</keyword>
<keyword evidence="1" id="KW-1133">Transmembrane helix</keyword>
<evidence type="ECO:0000313" key="4">
    <source>
        <dbReference type="Proteomes" id="UP000284403"/>
    </source>
</evidence>
<feature type="chain" id="PRO_5018787592" description="Membrane magnesium transporter" evidence="2">
    <location>
        <begin position="24"/>
        <end position="143"/>
    </location>
</feature>
<reference evidence="3 4" key="1">
    <citation type="journal article" date="2018" name="BMC Genomics">
        <title>Genomic comparison of Trypanosoma conorhini and Trypanosoma rangeli to Trypanosoma cruzi strains of high and low virulence.</title>
        <authorList>
            <person name="Bradwell K.R."/>
            <person name="Koparde V.N."/>
            <person name="Matveyev A.V."/>
            <person name="Serrano M.G."/>
            <person name="Alves J.M."/>
            <person name="Parikh H."/>
            <person name="Huang B."/>
            <person name="Lee V."/>
            <person name="Espinosa-Alvarez O."/>
            <person name="Ortiz P.A."/>
            <person name="Costa-Martins A.G."/>
            <person name="Teixeira M.M."/>
            <person name="Buck G.A."/>
        </authorList>
    </citation>
    <scope>NUCLEOTIDE SEQUENCE [LARGE SCALE GENOMIC DNA]</scope>
    <source>
        <strain evidence="3 4">025E</strain>
    </source>
</reference>
<dbReference type="EMBL" id="MKKU01000801">
    <property type="protein sequence ID" value="RNF01892.1"/>
    <property type="molecule type" value="Genomic_DNA"/>
</dbReference>
<organism evidence="3 4">
    <name type="scientific">Trypanosoma conorhini</name>
    <dbReference type="NCBI Taxonomy" id="83891"/>
    <lineage>
        <taxon>Eukaryota</taxon>
        <taxon>Discoba</taxon>
        <taxon>Euglenozoa</taxon>
        <taxon>Kinetoplastea</taxon>
        <taxon>Metakinetoplastina</taxon>
        <taxon>Trypanosomatida</taxon>
        <taxon>Trypanosomatidae</taxon>
        <taxon>Trypanosoma</taxon>
    </lineage>
</organism>